<dbReference type="PANTHER" id="PTHR32114">
    <property type="entry name" value="ABC TRANSPORTER ABCH.3"/>
    <property type="match status" value="1"/>
</dbReference>
<keyword evidence="7" id="KW-0269">Exonuclease</keyword>
<organism evidence="7 8">
    <name type="scientific">Syntrophomonas wolfei</name>
    <dbReference type="NCBI Taxonomy" id="863"/>
    <lineage>
        <taxon>Bacteria</taxon>
        <taxon>Bacillati</taxon>
        <taxon>Bacillota</taxon>
        <taxon>Clostridia</taxon>
        <taxon>Eubacteriales</taxon>
        <taxon>Syntrophomonadaceae</taxon>
        <taxon>Syntrophomonas</taxon>
    </lineage>
</organism>
<accession>A0A354YVX9</accession>
<dbReference type="GO" id="GO:0004527">
    <property type="term" value="F:exonuclease activity"/>
    <property type="evidence" value="ECO:0007669"/>
    <property type="project" value="UniProtKB-KW"/>
</dbReference>
<evidence type="ECO:0000256" key="1">
    <source>
        <dbReference type="ARBA" id="ARBA00006930"/>
    </source>
</evidence>
<proteinExistence type="inferred from homology"/>
<dbReference type="GO" id="GO:0006302">
    <property type="term" value="P:double-strand break repair"/>
    <property type="evidence" value="ECO:0007669"/>
    <property type="project" value="InterPro"/>
</dbReference>
<keyword evidence="7" id="KW-0378">Hydrolase</keyword>
<evidence type="ECO:0000256" key="3">
    <source>
        <dbReference type="ARBA" id="ARBA00013368"/>
    </source>
</evidence>
<dbReference type="STRING" id="378794.GCA_001570625_01875"/>
<comment type="caution">
    <text evidence="7">The sequence shown here is derived from an EMBL/GenBank/DDBJ whole genome shotgun (WGS) entry which is preliminary data.</text>
</comment>
<evidence type="ECO:0000256" key="4">
    <source>
        <dbReference type="SAM" id="Coils"/>
    </source>
</evidence>
<dbReference type="PANTHER" id="PTHR32114:SF2">
    <property type="entry name" value="ABC TRANSPORTER ABCH.3"/>
    <property type="match status" value="1"/>
</dbReference>
<dbReference type="Pfam" id="PF13476">
    <property type="entry name" value="AAA_23"/>
    <property type="match status" value="1"/>
</dbReference>
<gene>
    <name evidence="7" type="ORF">DDZ44_00470</name>
</gene>
<dbReference type="Pfam" id="PF13558">
    <property type="entry name" value="SbcC_Walker_B"/>
    <property type="match status" value="1"/>
</dbReference>
<keyword evidence="4" id="KW-0175">Coiled coil</keyword>
<feature type="compositionally biased region" description="Basic and acidic residues" evidence="5">
    <location>
        <begin position="634"/>
        <end position="652"/>
    </location>
</feature>
<dbReference type="Proteomes" id="UP000263273">
    <property type="component" value="Unassembled WGS sequence"/>
</dbReference>
<comment type="subunit">
    <text evidence="2">Heterodimer of SbcC and SbcD.</text>
</comment>
<protein>
    <recommendedName>
        <fullName evidence="3">Nuclease SbcCD subunit C</fullName>
    </recommendedName>
</protein>
<dbReference type="InterPro" id="IPR027417">
    <property type="entry name" value="P-loop_NTPase"/>
</dbReference>
<feature type="region of interest" description="Disordered" evidence="5">
    <location>
        <begin position="620"/>
        <end position="652"/>
    </location>
</feature>
<evidence type="ECO:0000259" key="6">
    <source>
        <dbReference type="Pfam" id="PF13476"/>
    </source>
</evidence>
<dbReference type="GO" id="GO:0016887">
    <property type="term" value="F:ATP hydrolysis activity"/>
    <property type="evidence" value="ECO:0007669"/>
    <property type="project" value="InterPro"/>
</dbReference>
<evidence type="ECO:0000313" key="7">
    <source>
        <dbReference type="EMBL" id="HBK52397.1"/>
    </source>
</evidence>
<name>A0A354YVX9_9FIRM</name>
<feature type="domain" description="Rad50/SbcC-type AAA" evidence="6">
    <location>
        <begin position="6"/>
        <end position="209"/>
    </location>
</feature>
<keyword evidence="7" id="KW-0540">Nuclease</keyword>
<dbReference type="InterPro" id="IPR038729">
    <property type="entry name" value="Rad50/SbcC_AAA"/>
</dbReference>
<reference evidence="7 8" key="1">
    <citation type="journal article" date="2018" name="Nat. Biotechnol.">
        <title>A standardized bacterial taxonomy based on genome phylogeny substantially revises the tree of life.</title>
        <authorList>
            <person name="Parks D.H."/>
            <person name="Chuvochina M."/>
            <person name="Waite D.W."/>
            <person name="Rinke C."/>
            <person name="Skarshewski A."/>
            <person name="Chaumeil P.A."/>
            <person name="Hugenholtz P."/>
        </authorList>
    </citation>
    <scope>NUCLEOTIDE SEQUENCE [LARGE SCALE GENOMIC DNA]</scope>
    <source>
        <strain evidence="7">UBA10948</strain>
    </source>
</reference>
<feature type="coiled-coil region" evidence="4">
    <location>
        <begin position="743"/>
        <end position="912"/>
    </location>
</feature>
<dbReference type="EMBL" id="DNZF01000013">
    <property type="protein sequence ID" value="HBK52397.1"/>
    <property type="molecule type" value="Genomic_DNA"/>
</dbReference>
<feature type="coiled-coil region" evidence="4">
    <location>
        <begin position="959"/>
        <end position="1058"/>
    </location>
</feature>
<evidence type="ECO:0000256" key="2">
    <source>
        <dbReference type="ARBA" id="ARBA00011322"/>
    </source>
</evidence>
<evidence type="ECO:0000256" key="5">
    <source>
        <dbReference type="SAM" id="MobiDB-lite"/>
    </source>
</evidence>
<sequence length="1223" mass="140945">MKIKQIRFQNLNSLVGEWIIDFSHPAYLSDGIFAITGPTGAGKTTVLDAICLALYGRTPRLERVNKSSNEIMSRHTGSCYAEISFENREGYYRCHWSQQRARKNPQGELQPPRHEIADARSGQIMENKIRDVAARVERITGMNFTRFTRSIMLAQGGFAAFLQAPADERAPILEQITGTEIYSEILMKVHERQREEKNRLEILQAEISGIKLLSTEEEKALRQDMQTKIARGKERQEELKGLQATLDWLDRMIGLENEIKDIEAQWQQYLKRQQAFQGEAWRLERAWQATVLDTPYIRLKDLRDLQKSDLSEIERIREELPRYKEAAGKAAERWENTRKELIQLNLLRKSEGETAKKVREMDILLKQQGQVIKGMEMVIGAGESECAALQGEITAGVEKAKEMGQALLAIEEYRRGNARDAALLANLTGISRAFKRLEELLSAWQQKGLERQRAAVALQSLLDAGEEIAATHESNKELQRQQYDVLQAEQDKLEEALQGYEIAWWRDELEQFKEQDDKLQNLGQVWDRIVQLEDNIRDGRESVQHLDKQQKQLVLEIEQGEKGAGHLAARIDDLETRVLLLNRIRDLEEERAQLEDGKACPLCGATEHPYAQGNIPQMDESQKELNQARKQHKKLSEDLKKKEIQRGKLDKELEHASAAVEQAKKQLEKESKMRQEGMNDLGLDISVVETRDELERLANQSRQNSINHARQLKVIEKWQKNIGTLTLHYEKSRTAFIQSDKELQAAILQQKQALQEDERLQKEYLSLKSELEQLQEETLQEISPYGMVNLPLEKLAAIQKALDERKKRWEAKEKEKLDLEKTVDKLQNEVGQKRILLEDKASALQIEQKRLKQQREQYRRQQETRFALYGERDPDEEEARLDEEIHLGEEMVNRAHEDLQELQRRQLRLEEREKTLAVAIQNRAPELQSSEENFTRKLQQAGFEQEEDYRRASLSPEEQQALAQKAEALKKEATELQARLLDRQDKLQREKEQKLSGEAREVLEEKQRLGEQELVDLREEIGAARNMLENSEKSRRQMQAQLQRVEEQKKELQRWQLLHDLIGSADGKKYRNFAQGLSFDIMIKHANRQLQKMSDRYILLRSQEQPLELNIIDDYQAGEIRSTANLSGGESFLVSLALALGLSQMASRKVSVDSLFLDEGFGALDEDVLDTALNTLAGLQQDGKLIGVISHVPALKERISTQIEVISQFGGRSILQGPGCRLQ</sequence>
<dbReference type="AlphaFoldDB" id="A0A354YVX9"/>
<dbReference type="SUPFAM" id="SSF52540">
    <property type="entry name" value="P-loop containing nucleoside triphosphate hydrolases"/>
    <property type="match status" value="1"/>
</dbReference>
<dbReference type="Gene3D" id="3.40.50.300">
    <property type="entry name" value="P-loop containing nucleotide triphosphate hydrolases"/>
    <property type="match status" value="2"/>
</dbReference>
<comment type="similarity">
    <text evidence="1">Belongs to the SMC family. SbcC subfamily.</text>
</comment>
<feature type="coiled-coil region" evidence="4">
    <location>
        <begin position="469"/>
        <end position="503"/>
    </location>
</feature>
<evidence type="ECO:0000313" key="8">
    <source>
        <dbReference type="Proteomes" id="UP000263273"/>
    </source>
</evidence>